<dbReference type="Proteomes" id="UP001141327">
    <property type="component" value="Unassembled WGS sequence"/>
</dbReference>
<sequence>MGEQPPPGEGRTLIPLYGVNEGPAAYLLHVGSLNLLLDCGWSDDFDLSVLEPLKSLLSKGDSTQLDAILISNSSLASCGALPYVVGVLGCNVPIYATLPTVKMGRLTHYDTFSARHKNGLVEPFPLDAVDNTFETITPLKYSQHVQLRRYRGPSQAEETSPPETSEEGTVCVTPHPAGHLLGACYWHISAGETDDILYALAFNNKPERHLPCVNFDKFQRPAALITSSRNALTSVSRKQLDQFFSVRPVSRFPLGSGWVGAHLDHSTYTIVQTLRNNGNVLIPTDTAGRILDRPGALAALGSH</sequence>
<reference evidence="4" key="1">
    <citation type="journal article" date="2022" name="bioRxiv">
        <title>Genomics of Preaxostyla Flagellates Illuminates Evolutionary Transitions and the Path Towards Mitochondrial Loss.</title>
        <authorList>
            <person name="Novak L.V.F."/>
            <person name="Treitli S.C."/>
            <person name="Pyrih J."/>
            <person name="Halakuc P."/>
            <person name="Pipaliya S.V."/>
            <person name="Vacek V."/>
            <person name="Brzon O."/>
            <person name="Soukal P."/>
            <person name="Eme L."/>
            <person name="Dacks J.B."/>
            <person name="Karnkowska A."/>
            <person name="Elias M."/>
            <person name="Hampl V."/>
        </authorList>
    </citation>
    <scope>NUCLEOTIDE SEQUENCE</scope>
    <source>
        <strain evidence="4">RCP-MX</strain>
    </source>
</reference>
<keyword evidence="1" id="KW-0507">mRNA processing</keyword>
<evidence type="ECO:0000259" key="3">
    <source>
        <dbReference type="Pfam" id="PF16661"/>
    </source>
</evidence>
<dbReference type="InterPro" id="IPR027075">
    <property type="entry name" value="CPSF2"/>
</dbReference>
<keyword evidence="1" id="KW-0539">Nucleus</keyword>
<feature type="region of interest" description="Disordered" evidence="2">
    <location>
        <begin position="150"/>
        <end position="170"/>
    </location>
</feature>
<comment type="caution">
    <text evidence="4">The sequence shown here is derived from an EMBL/GenBank/DDBJ whole genome shotgun (WGS) entry which is preliminary data.</text>
</comment>
<dbReference type="Gene3D" id="3.60.15.10">
    <property type="entry name" value="Ribonuclease Z/Hydroxyacylglutathione hydrolase-like"/>
    <property type="match status" value="1"/>
</dbReference>
<dbReference type="CDD" id="cd16293">
    <property type="entry name" value="CPSF2-like_MBL-fold"/>
    <property type="match status" value="1"/>
</dbReference>
<evidence type="ECO:0000256" key="1">
    <source>
        <dbReference type="RuleBase" id="RU365006"/>
    </source>
</evidence>
<comment type="similarity">
    <text evidence="1">Belongs to the metallo-beta-lactamase superfamily. RNA-metabolizing metallo-beta-lactamase-like family. CPSF2/YSH1 subfamily.</text>
</comment>
<evidence type="ECO:0000313" key="4">
    <source>
        <dbReference type="EMBL" id="KAJ4456440.1"/>
    </source>
</evidence>
<dbReference type="PANTHER" id="PTHR45922:SF1">
    <property type="entry name" value="CLEAVAGE AND POLYADENYLATION SPECIFICITY FACTOR SUBUNIT 2"/>
    <property type="match status" value="1"/>
</dbReference>
<gene>
    <name evidence="4" type="ORF">PAPYR_8340</name>
</gene>
<feature type="domain" description="Metallo-beta-lactamase" evidence="3">
    <location>
        <begin position="27"/>
        <end position="219"/>
    </location>
</feature>
<evidence type="ECO:0000256" key="2">
    <source>
        <dbReference type="SAM" id="MobiDB-lite"/>
    </source>
</evidence>
<dbReference type="EMBL" id="JAPMOS010000070">
    <property type="protein sequence ID" value="KAJ4456440.1"/>
    <property type="molecule type" value="Genomic_DNA"/>
</dbReference>
<protein>
    <recommendedName>
        <fullName evidence="1">Cleavage and polyadenylation specificity factor subunit 2</fullName>
    </recommendedName>
    <alternativeName>
        <fullName evidence="1">Cleavage and polyadenylation specificity factor 100 kDa subunit</fullName>
    </alternativeName>
</protein>
<dbReference type="InterPro" id="IPR035639">
    <property type="entry name" value="CPSF2_MBL"/>
</dbReference>
<dbReference type="SUPFAM" id="SSF56281">
    <property type="entry name" value="Metallo-hydrolase/oxidoreductase"/>
    <property type="match status" value="1"/>
</dbReference>
<dbReference type="Pfam" id="PF16661">
    <property type="entry name" value="Lactamase_B_6"/>
    <property type="match status" value="1"/>
</dbReference>
<name>A0ABQ8UGA7_9EUKA</name>
<dbReference type="PANTHER" id="PTHR45922">
    <property type="entry name" value="CLEAVAGE AND POLYADENYLATION SPECIFICITY FACTOR SUBUNIT 2"/>
    <property type="match status" value="1"/>
</dbReference>
<evidence type="ECO:0000313" key="5">
    <source>
        <dbReference type="Proteomes" id="UP001141327"/>
    </source>
</evidence>
<proteinExistence type="inferred from homology"/>
<organism evidence="4 5">
    <name type="scientific">Paratrimastix pyriformis</name>
    <dbReference type="NCBI Taxonomy" id="342808"/>
    <lineage>
        <taxon>Eukaryota</taxon>
        <taxon>Metamonada</taxon>
        <taxon>Preaxostyla</taxon>
        <taxon>Paratrimastigidae</taxon>
        <taxon>Paratrimastix</taxon>
    </lineage>
</organism>
<keyword evidence="1" id="KW-0694">RNA-binding</keyword>
<accession>A0ABQ8UGA7</accession>
<dbReference type="InterPro" id="IPR036866">
    <property type="entry name" value="RibonucZ/Hydroxyglut_hydro"/>
</dbReference>
<comment type="subcellular location">
    <subcellularLocation>
        <location evidence="1">Nucleus</location>
    </subcellularLocation>
</comment>
<keyword evidence="5" id="KW-1185">Reference proteome</keyword>
<dbReference type="InterPro" id="IPR001279">
    <property type="entry name" value="Metallo-B-lactamas"/>
</dbReference>